<dbReference type="Gene3D" id="3.30.1330.120">
    <property type="entry name" value="2-methylcitrate dehydratase PrpD"/>
    <property type="match status" value="1"/>
</dbReference>
<evidence type="ECO:0000259" key="2">
    <source>
        <dbReference type="Pfam" id="PF03972"/>
    </source>
</evidence>
<sequence>MTDSVNRVFEFTTRVPDTIPKDVLRFASILLVDTIAVAAAATGMEAGRIARDIAVEQFSAPHDKAVPIMFDGRMASPVGAAFAAASQIDNLDAHDGYNPTLGHIGCAVVPALFAWAAKLPNLSGREALTAFVVGYEVATRAAIALHATVSDYHTSGAWNGLGVAAMGVRLHGASQDVLRQSLGIAEYHGPRSQMMREIANPTMLHDGSGMGAMTGMMAYEMAAKGFTGAPAITLESEGARTYWDDLGTKWTVPLNYIKPYPICRWAHGAIDAVRRLKLDHAINAANVASMAVRTFDKSAKLFPGMPDTTSKAQYSLAFALATILRHGRIGVEHISGTALTDPATEALLSCITIVEEPRHTARFPAGRWADVTITLNDGTVLESGDTNPRGGPEAPMSVAEIREKFDQFASASLSTKRANAIWETGLSLTNDEVKFSDLSCHVLQAVDTDA</sequence>
<comment type="caution">
    <text evidence="4">The sequence shown here is derived from an EMBL/GenBank/DDBJ whole genome shotgun (WGS) entry which is preliminary data.</text>
</comment>
<dbReference type="InterPro" id="IPR005656">
    <property type="entry name" value="MmgE_PrpD"/>
</dbReference>
<dbReference type="Gene3D" id="1.10.4100.10">
    <property type="entry name" value="2-methylcitrate dehydratase PrpD"/>
    <property type="match status" value="1"/>
</dbReference>
<accession>A0ABW3FFS0</accession>
<evidence type="ECO:0000313" key="5">
    <source>
        <dbReference type="Proteomes" id="UP001597101"/>
    </source>
</evidence>
<feature type="domain" description="MmgE/PrpD N-terminal" evidence="2">
    <location>
        <begin position="17"/>
        <end position="238"/>
    </location>
</feature>
<gene>
    <name evidence="4" type="ORF">ACFQ14_07890</name>
</gene>
<dbReference type="SUPFAM" id="SSF103378">
    <property type="entry name" value="2-methylcitrate dehydratase PrpD"/>
    <property type="match status" value="1"/>
</dbReference>
<dbReference type="InterPro" id="IPR042188">
    <property type="entry name" value="MmgE/PrpD_sf_2"/>
</dbReference>
<evidence type="ECO:0000256" key="1">
    <source>
        <dbReference type="ARBA" id="ARBA00006174"/>
    </source>
</evidence>
<dbReference type="InterPro" id="IPR042183">
    <property type="entry name" value="MmgE/PrpD_sf_1"/>
</dbReference>
<dbReference type="Pfam" id="PF03972">
    <property type="entry name" value="MmgE_PrpD_N"/>
    <property type="match status" value="1"/>
</dbReference>
<dbReference type="InterPro" id="IPR036148">
    <property type="entry name" value="MmgE/PrpD_sf"/>
</dbReference>
<feature type="domain" description="MmgE/PrpD C-terminal" evidence="3">
    <location>
        <begin position="260"/>
        <end position="424"/>
    </location>
</feature>
<dbReference type="EMBL" id="JBHTJV010000005">
    <property type="protein sequence ID" value="MFD0916323.1"/>
    <property type="molecule type" value="Genomic_DNA"/>
</dbReference>
<evidence type="ECO:0000313" key="4">
    <source>
        <dbReference type="EMBL" id="MFD0916323.1"/>
    </source>
</evidence>
<dbReference type="Pfam" id="PF19305">
    <property type="entry name" value="MmgE_PrpD_C"/>
    <property type="match status" value="1"/>
</dbReference>
<evidence type="ECO:0000259" key="3">
    <source>
        <dbReference type="Pfam" id="PF19305"/>
    </source>
</evidence>
<dbReference type="InterPro" id="IPR045337">
    <property type="entry name" value="MmgE_PrpD_C"/>
</dbReference>
<name>A0ABW3FFS0_9HYPH</name>
<keyword evidence="5" id="KW-1185">Reference proteome</keyword>
<organism evidence="4 5">
    <name type="scientific">Pseudahrensia aquimaris</name>
    <dbReference type="NCBI Taxonomy" id="744461"/>
    <lineage>
        <taxon>Bacteria</taxon>
        <taxon>Pseudomonadati</taxon>
        <taxon>Pseudomonadota</taxon>
        <taxon>Alphaproteobacteria</taxon>
        <taxon>Hyphomicrobiales</taxon>
        <taxon>Ahrensiaceae</taxon>
        <taxon>Pseudahrensia</taxon>
    </lineage>
</organism>
<dbReference type="PANTHER" id="PTHR16943">
    <property type="entry name" value="2-METHYLCITRATE DEHYDRATASE-RELATED"/>
    <property type="match status" value="1"/>
</dbReference>
<proteinExistence type="inferred from homology"/>
<dbReference type="PANTHER" id="PTHR16943:SF8">
    <property type="entry name" value="2-METHYLCITRATE DEHYDRATASE"/>
    <property type="match status" value="1"/>
</dbReference>
<comment type="similarity">
    <text evidence="1">Belongs to the PrpD family.</text>
</comment>
<dbReference type="InterPro" id="IPR045336">
    <property type="entry name" value="MmgE_PrpD_N"/>
</dbReference>
<reference evidence="5" key="1">
    <citation type="journal article" date="2019" name="Int. J. Syst. Evol. Microbiol.">
        <title>The Global Catalogue of Microorganisms (GCM) 10K type strain sequencing project: providing services to taxonomists for standard genome sequencing and annotation.</title>
        <authorList>
            <consortium name="The Broad Institute Genomics Platform"/>
            <consortium name="The Broad Institute Genome Sequencing Center for Infectious Disease"/>
            <person name="Wu L."/>
            <person name="Ma J."/>
        </authorList>
    </citation>
    <scope>NUCLEOTIDE SEQUENCE [LARGE SCALE GENOMIC DNA]</scope>
    <source>
        <strain evidence="5">CCUG 60023</strain>
    </source>
</reference>
<dbReference type="Proteomes" id="UP001597101">
    <property type="component" value="Unassembled WGS sequence"/>
</dbReference>
<dbReference type="RefSeq" id="WP_377212182.1">
    <property type="nucleotide sequence ID" value="NZ_JBHTJV010000005.1"/>
</dbReference>
<protein>
    <submittedName>
        <fullName evidence="4">MmgE/PrpD family protein</fullName>
    </submittedName>
</protein>